<sequence>MNNSLLKISIIAIATHLLLIFFGPYIVMNQLDRNIADAIANPFEGCEDTYDGIVGNLDQVCISRRSAARMPNYDFIYTMCRYDLSNGDLYVSMPVPENERYWVVHVHNNNTNVAFKINNLEIDSDRYELLVTNKENINSSLKTIRTTDKGTVFWRLLVNTAEEIDTLDNQRRTTVCEYR</sequence>
<dbReference type="InterPro" id="IPR010679">
    <property type="entry name" value="DUF1254"/>
</dbReference>
<keyword evidence="1" id="KW-0812">Transmembrane</keyword>
<accession>S5DPB4</accession>
<organism evidence="3">
    <name type="scientific">Candidatus Actinomarina minuta</name>
    <dbReference type="NCBI Taxonomy" id="1389454"/>
    <lineage>
        <taxon>Bacteria</taxon>
        <taxon>Bacillati</taxon>
        <taxon>Actinomycetota</taxon>
        <taxon>Actinomycetes</taxon>
        <taxon>Candidatus Actinomarinidae</taxon>
        <taxon>Candidatus Actinomarinales</taxon>
        <taxon>Candidatus Actinomarineae</taxon>
        <taxon>Candidatus Actinomarinaceae</taxon>
        <taxon>Candidatus Actinomarina</taxon>
    </lineage>
</organism>
<keyword evidence="1" id="KW-1133">Transmembrane helix</keyword>
<evidence type="ECO:0000256" key="1">
    <source>
        <dbReference type="SAM" id="Phobius"/>
    </source>
</evidence>
<dbReference type="AlphaFoldDB" id="S5DPB4"/>
<evidence type="ECO:0000259" key="2">
    <source>
        <dbReference type="Pfam" id="PF06863"/>
    </source>
</evidence>
<name>S5DPB4_9ACTN</name>
<proteinExistence type="predicted"/>
<keyword evidence="1" id="KW-0472">Membrane</keyword>
<dbReference type="SUPFAM" id="SSF160935">
    <property type="entry name" value="VPA0735-like"/>
    <property type="match status" value="1"/>
</dbReference>
<evidence type="ECO:0000313" key="3">
    <source>
        <dbReference type="EMBL" id="AGQ18690.1"/>
    </source>
</evidence>
<dbReference type="EMBL" id="KC811108">
    <property type="protein sequence ID" value="AGQ18690.1"/>
    <property type="molecule type" value="Genomic_DNA"/>
</dbReference>
<reference evidence="3" key="1">
    <citation type="journal article" date="2013" name="Sci. Rep.">
        <title>Metagenomics uncovers a new group of low GC and ultra-small marine Actinobacteria.</title>
        <authorList>
            <person name="Ghai R."/>
            <person name="Mizuno C.M."/>
            <person name="Picazo A."/>
            <person name="Camacho A."/>
            <person name="Rodriguez-Valera F."/>
        </authorList>
    </citation>
    <scope>NUCLEOTIDE SEQUENCE</scope>
</reference>
<feature type="domain" description="DUF1254" evidence="2">
    <location>
        <begin position="69"/>
        <end position="172"/>
    </location>
</feature>
<dbReference type="Pfam" id="PF06863">
    <property type="entry name" value="DUF1254"/>
    <property type="match status" value="1"/>
</dbReference>
<feature type="transmembrane region" description="Helical" evidence="1">
    <location>
        <begin position="6"/>
        <end position="27"/>
    </location>
</feature>
<protein>
    <submittedName>
        <fullName evidence="3">MedDCM-OCT-S23-C8-cds37</fullName>
    </submittedName>
</protein>